<feature type="transmembrane region" description="Helical" evidence="1">
    <location>
        <begin position="219"/>
        <end position="244"/>
    </location>
</feature>
<dbReference type="PANTHER" id="PTHR23537:SF1">
    <property type="entry name" value="SUGAR TRANSPORTER"/>
    <property type="match status" value="1"/>
</dbReference>
<protein>
    <submittedName>
        <fullName evidence="2">MFS transporter</fullName>
    </submittedName>
</protein>
<dbReference type="RefSeq" id="WP_220806231.1">
    <property type="nucleotide sequence ID" value="NZ_BPMK01000001.1"/>
</dbReference>
<organism evidence="2 3">
    <name type="scientific">Noviherbaspirillum aridicola</name>
    <dbReference type="NCBI Taxonomy" id="2849687"/>
    <lineage>
        <taxon>Bacteria</taxon>
        <taxon>Pseudomonadati</taxon>
        <taxon>Pseudomonadota</taxon>
        <taxon>Betaproteobacteria</taxon>
        <taxon>Burkholderiales</taxon>
        <taxon>Oxalobacteraceae</taxon>
        <taxon>Noviherbaspirillum</taxon>
    </lineage>
</organism>
<feature type="transmembrane region" description="Helical" evidence="1">
    <location>
        <begin position="308"/>
        <end position="327"/>
    </location>
</feature>
<feature type="transmembrane region" description="Helical" evidence="1">
    <location>
        <begin position="87"/>
        <end position="106"/>
    </location>
</feature>
<comment type="caution">
    <text evidence="2">The sequence shown here is derived from an EMBL/GenBank/DDBJ whole genome shotgun (WGS) entry which is preliminary data.</text>
</comment>
<dbReference type="Pfam" id="PF06779">
    <property type="entry name" value="MFS_4"/>
    <property type="match status" value="1"/>
</dbReference>
<dbReference type="PANTHER" id="PTHR23537">
    <property type="match status" value="1"/>
</dbReference>
<dbReference type="InterPro" id="IPR036259">
    <property type="entry name" value="MFS_trans_sf"/>
</dbReference>
<gene>
    <name evidence="2" type="ORF">NCCP691_00540</name>
</gene>
<reference evidence="2 3" key="1">
    <citation type="journal article" date="2022" name="Int. J. Syst. Evol. Microbiol.">
        <title>Noviherbaspirillum aridicola sp. nov., isolated from an arid soil in Pakistan.</title>
        <authorList>
            <person name="Khan I.U."/>
            <person name="Saqib M."/>
            <person name="Amin A."/>
            <person name="Hussain F."/>
            <person name="Li L."/>
            <person name="Liu Y.H."/>
            <person name="Fang B.Z."/>
            <person name="Ahmed I."/>
            <person name="Li W.J."/>
        </authorList>
    </citation>
    <scope>NUCLEOTIDE SEQUENCE [LARGE SCALE GENOMIC DNA]</scope>
    <source>
        <strain evidence="2 3">NCCP-691</strain>
    </source>
</reference>
<keyword evidence="3" id="KW-1185">Reference proteome</keyword>
<dbReference type="Proteomes" id="UP000887222">
    <property type="component" value="Unassembled WGS sequence"/>
</dbReference>
<dbReference type="SUPFAM" id="SSF103473">
    <property type="entry name" value="MFS general substrate transporter"/>
    <property type="match status" value="1"/>
</dbReference>
<feature type="transmembrane region" description="Helical" evidence="1">
    <location>
        <begin position="144"/>
        <end position="172"/>
    </location>
</feature>
<keyword evidence="1" id="KW-1133">Transmembrane helix</keyword>
<feature type="transmembrane region" description="Helical" evidence="1">
    <location>
        <begin position="112"/>
        <end position="132"/>
    </location>
</feature>
<dbReference type="EMBL" id="BPMK01000001">
    <property type="protein sequence ID" value="GIZ50040.1"/>
    <property type="molecule type" value="Genomic_DNA"/>
</dbReference>
<dbReference type="InterPro" id="IPR010645">
    <property type="entry name" value="MFS_4"/>
</dbReference>
<feature type="transmembrane region" description="Helical" evidence="1">
    <location>
        <begin position="339"/>
        <end position="358"/>
    </location>
</feature>
<feature type="transmembrane region" description="Helical" evidence="1">
    <location>
        <begin position="61"/>
        <end position="80"/>
    </location>
</feature>
<name>A0ABQ4PYR5_9BURK</name>
<evidence type="ECO:0000256" key="1">
    <source>
        <dbReference type="SAM" id="Phobius"/>
    </source>
</evidence>
<evidence type="ECO:0000313" key="3">
    <source>
        <dbReference type="Proteomes" id="UP000887222"/>
    </source>
</evidence>
<evidence type="ECO:0000313" key="2">
    <source>
        <dbReference type="EMBL" id="GIZ50040.1"/>
    </source>
</evidence>
<sequence>METRETTDAGTPGHAAGAGISRALAGLAALAVAMGIGRFAFTPVLPMMLQDGALTLPAGGLLASANYLGYLLGALSAMVVAVRPERAIRAGLLVIVATTLAMAAPLPYAGWLLLRLVAGIASAWVLISVSAWCMEALAIYRRPFLNSLVFAGVGSGIAAAGLLCLLLIGAGAHASGAWAALGLLAAALSLAAWRFLAPVHAAAAAAATGRSRFRWNADALRLVLCYGIFGFGYIIPATFLPVMARTALQGSPLFGWSWPVFGLAAALSTLCVAALVARFGNRRLWRWSHLVMAAGVVLPALSPGLLPVFIAALCVGGTFMVITLAALQEGKRVAGADARVLLAAMTAAFAAGQIIGPLTVGGNGFSSALIVAAAMLAGSAILLTSTSREPT</sequence>
<keyword evidence="1" id="KW-0812">Transmembrane</keyword>
<accession>A0ABQ4PYR5</accession>
<feature type="transmembrane region" description="Helical" evidence="1">
    <location>
        <begin position="284"/>
        <end position="302"/>
    </location>
</feature>
<feature type="transmembrane region" description="Helical" evidence="1">
    <location>
        <begin position="256"/>
        <end position="277"/>
    </location>
</feature>
<proteinExistence type="predicted"/>
<feature type="transmembrane region" description="Helical" evidence="1">
    <location>
        <begin position="364"/>
        <end position="383"/>
    </location>
</feature>
<feature type="transmembrane region" description="Helical" evidence="1">
    <location>
        <begin position="23"/>
        <end position="41"/>
    </location>
</feature>
<dbReference type="Gene3D" id="1.20.1250.20">
    <property type="entry name" value="MFS general substrate transporter like domains"/>
    <property type="match status" value="2"/>
</dbReference>
<keyword evidence="1" id="KW-0472">Membrane</keyword>
<feature type="transmembrane region" description="Helical" evidence="1">
    <location>
        <begin position="178"/>
        <end position="207"/>
    </location>
</feature>